<reference evidence="2" key="1">
    <citation type="submission" date="2015-06" db="UniProtKB">
        <authorList>
            <consortium name="EnsemblPlants"/>
        </authorList>
    </citation>
    <scope>IDENTIFICATION</scope>
</reference>
<dbReference type="InterPro" id="IPR002156">
    <property type="entry name" value="RNaseH_domain"/>
</dbReference>
<feature type="domain" description="RNase H type-1" evidence="1">
    <location>
        <begin position="52"/>
        <end position="140"/>
    </location>
</feature>
<name>M8C9Q0_AEGTA</name>
<dbReference type="InterPro" id="IPR044730">
    <property type="entry name" value="RNase_H-like_dom_plant"/>
</dbReference>
<dbReference type="Pfam" id="PF13456">
    <property type="entry name" value="RVT_3"/>
    <property type="match status" value="1"/>
</dbReference>
<dbReference type="EnsemblPlants" id="EMT30828">
    <property type="protein sequence ID" value="EMT30828"/>
    <property type="gene ID" value="F775_23534"/>
</dbReference>
<dbReference type="PANTHER" id="PTHR47074:SF11">
    <property type="entry name" value="REVERSE TRANSCRIPTASE-LIKE PROTEIN"/>
    <property type="match status" value="1"/>
</dbReference>
<dbReference type="InterPro" id="IPR052929">
    <property type="entry name" value="RNase_H-like_EbsB-rel"/>
</dbReference>
<dbReference type="CDD" id="cd06222">
    <property type="entry name" value="RNase_H_like"/>
    <property type="match status" value="1"/>
</dbReference>
<dbReference type="InterPro" id="IPR036397">
    <property type="entry name" value="RNaseH_sf"/>
</dbReference>
<evidence type="ECO:0000259" key="1">
    <source>
        <dbReference type="Pfam" id="PF13456"/>
    </source>
</evidence>
<sequence>MTTDPIYQELASTGGVSVLAPLKHRYAHKYYTTSMHTHSIKVISWRPDGYMQHISGPLHAETMTGLRAAEASAEFGLHRVVPESDSKVLVQALNSDDYDRATIGVLLHETHSVCHANFESFSFNICKRDCNKAAHELAAFGFRARAADLSWIEQAPDCVSVLVASEIAARV</sequence>
<evidence type="ECO:0000313" key="2">
    <source>
        <dbReference type="EnsemblPlants" id="EMT30828"/>
    </source>
</evidence>
<organism evidence="2">
    <name type="scientific">Aegilops tauschii</name>
    <name type="common">Tausch's goatgrass</name>
    <name type="synonym">Aegilops squarrosa</name>
    <dbReference type="NCBI Taxonomy" id="37682"/>
    <lineage>
        <taxon>Eukaryota</taxon>
        <taxon>Viridiplantae</taxon>
        <taxon>Streptophyta</taxon>
        <taxon>Embryophyta</taxon>
        <taxon>Tracheophyta</taxon>
        <taxon>Spermatophyta</taxon>
        <taxon>Magnoliopsida</taxon>
        <taxon>Liliopsida</taxon>
        <taxon>Poales</taxon>
        <taxon>Poaceae</taxon>
        <taxon>BOP clade</taxon>
        <taxon>Pooideae</taxon>
        <taxon>Triticodae</taxon>
        <taxon>Triticeae</taxon>
        <taxon>Triticinae</taxon>
        <taxon>Aegilops</taxon>
    </lineage>
</organism>
<dbReference type="ExpressionAtlas" id="M8C9Q0">
    <property type="expression patterns" value="baseline"/>
</dbReference>
<dbReference type="Gene3D" id="3.30.420.10">
    <property type="entry name" value="Ribonuclease H-like superfamily/Ribonuclease H"/>
    <property type="match status" value="1"/>
</dbReference>
<proteinExistence type="predicted"/>
<dbReference type="AlphaFoldDB" id="M8C9Q0"/>
<dbReference type="GO" id="GO:0004523">
    <property type="term" value="F:RNA-DNA hybrid ribonuclease activity"/>
    <property type="evidence" value="ECO:0007669"/>
    <property type="project" value="InterPro"/>
</dbReference>
<accession>M8C9Q0</accession>
<protein>
    <recommendedName>
        <fullName evidence="1">RNase H type-1 domain-containing protein</fullName>
    </recommendedName>
</protein>
<dbReference type="PANTHER" id="PTHR47074">
    <property type="entry name" value="BNAC02G40300D PROTEIN"/>
    <property type="match status" value="1"/>
</dbReference>
<dbReference type="GO" id="GO:0003676">
    <property type="term" value="F:nucleic acid binding"/>
    <property type="evidence" value="ECO:0007669"/>
    <property type="project" value="InterPro"/>
</dbReference>